<evidence type="ECO:0000313" key="3">
    <source>
        <dbReference type="Proteomes" id="UP000286045"/>
    </source>
</evidence>
<keyword evidence="3" id="KW-1185">Reference proteome</keyword>
<feature type="region of interest" description="Disordered" evidence="1">
    <location>
        <begin position="1"/>
        <end position="29"/>
    </location>
</feature>
<feature type="region of interest" description="Disordered" evidence="1">
    <location>
        <begin position="74"/>
        <end position="179"/>
    </location>
</feature>
<reference evidence="2 3" key="1">
    <citation type="submission" date="2018-12" db="EMBL/GenBank/DDBJ databases">
        <title>Draft genome sequence of Xylaria grammica IHI A82.</title>
        <authorList>
            <person name="Buettner E."/>
            <person name="Kellner H."/>
        </authorList>
    </citation>
    <scope>NUCLEOTIDE SEQUENCE [LARGE SCALE GENOMIC DNA]</scope>
    <source>
        <strain evidence="2 3">IHI A82</strain>
    </source>
</reference>
<sequence length="179" mass="18856">MGPSVHIRERQVSGIQLTEEDTESQHTGAKLGQIGQVYPEATEVELMGILVKTEAWPKEALFVDAAGAETEPMDIDIKIEPKEAKPTGIKAAGPKSVKGKAVKTKGLATKKAKNKKAAAAAAKPKGAKPTGGKPKGAKKRSSTTSAKRGKGGAKTSLEDTLAKTRKWTKAPTSYTIRNP</sequence>
<feature type="non-terminal residue" evidence="2">
    <location>
        <position position="179"/>
    </location>
</feature>
<feature type="compositionally biased region" description="Low complexity" evidence="1">
    <location>
        <begin position="117"/>
        <end position="132"/>
    </location>
</feature>
<organism evidence="2 3">
    <name type="scientific">Xylaria grammica</name>
    <dbReference type="NCBI Taxonomy" id="363999"/>
    <lineage>
        <taxon>Eukaryota</taxon>
        <taxon>Fungi</taxon>
        <taxon>Dikarya</taxon>
        <taxon>Ascomycota</taxon>
        <taxon>Pezizomycotina</taxon>
        <taxon>Sordariomycetes</taxon>
        <taxon>Xylariomycetidae</taxon>
        <taxon>Xylariales</taxon>
        <taxon>Xylariaceae</taxon>
        <taxon>Xylaria</taxon>
    </lineage>
</organism>
<name>A0A439CPV4_9PEZI</name>
<feature type="compositionally biased region" description="Polar residues" evidence="1">
    <location>
        <begin position="170"/>
        <end position="179"/>
    </location>
</feature>
<evidence type="ECO:0000313" key="2">
    <source>
        <dbReference type="EMBL" id="RWA04195.1"/>
    </source>
</evidence>
<feature type="compositionally biased region" description="Basic residues" evidence="1">
    <location>
        <begin position="97"/>
        <end position="116"/>
    </location>
</feature>
<protein>
    <submittedName>
        <fullName evidence="2">Uncharacterized protein</fullName>
    </submittedName>
</protein>
<feature type="compositionally biased region" description="Basic residues" evidence="1">
    <location>
        <begin position="135"/>
        <end position="151"/>
    </location>
</feature>
<dbReference type="Proteomes" id="UP000286045">
    <property type="component" value="Unassembled WGS sequence"/>
</dbReference>
<proteinExistence type="predicted"/>
<feature type="compositionally biased region" description="Basic and acidic residues" evidence="1">
    <location>
        <begin position="1"/>
        <end position="11"/>
    </location>
</feature>
<dbReference type="AlphaFoldDB" id="A0A439CPV4"/>
<accession>A0A439CPV4</accession>
<feature type="compositionally biased region" description="Basic and acidic residues" evidence="1">
    <location>
        <begin position="75"/>
        <end position="85"/>
    </location>
</feature>
<comment type="caution">
    <text evidence="2">The sequence shown here is derived from an EMBL/GenBank/DDBJ whole genome shotgun (WGS) entry which is preliminary data.</text>
</comment>
<dbReference type="EMBL" id="RYZI01000612">
    <property type="protein sequence ID" value="RWA04195.1"/>
    <property type="molecule type" value="Genomic_DNA"/>
</dbReference>
<gene>
    <name evidence="2" type="ORF">EKO27_g10903</name>
</gene>
<evidence type="ECO:0000256" key="1">
    <source>
        <dbReference type="SAM" id="MobiDB-lite"/>
    </source>
</evidence>